<evidence type="ECO:0000259" key="1">
    <source>
        <dbReference type="Pfam" id="PF14321"/>
    </source>
</evidence>
<organism evidence="2 3">
    <name type="scientific">Methanohalarchaeum thermophilum</name>
    <dbReference type="NCBI Taxonomy" id="1903181"/>
    <lineage>
        <taxon>Archaea</taxon>
        <taxon>Methanobacteriati</taxon>
        <taxon>Methanobacteriota</taxon>
        <taxon>Methanonatronarchaeia</taxon>
        <taxon>Methanonatronarchaeales</taxon>
        <taxon>Methanonatronarchaeaceae</taxon>
        <taxon>Candidatus Methanohalarchaeum</taxon>
    </lineage>
</organism>
<dbReference type="InterPro" id="IPR025491">
    <property type="entry name" value="DUF4382"/>
</dbReference>
<proteinExistence type="predicted"/>
<dbReference type="AlphaFoldDB" id="A0A1Q6DWH1"/>
<evidence type="ECO:0000313" key="3">
    <source>
        <dbReference type="Proteomes" id="UP000185744"/>
    </source>
</evidence>
<reference evidence="2" key="1">
    <citation type="submission" date="2016-12" db="EMBL/GenBank/DDBJ databases">
        <title>Discovery of methanogenic haloarchaea.</title>
        <authorList>
            <person name="Sorokin D.Y."/>
            <person name="Makarova K.S."/>
            <person name="Abbas B."/>
            <person name="Ferrer M."/>
            <person name="Golyshin P.N."/>
        </authorList>
    </citation>
    <scope>NUCLEOTIDE SEQUENCE [LARGE SCALE GENOMIC DNA]</scope>
    <source>
        <strain evidence="2">HMET1</strain>
    </source>
</reference>
<protein>
    <recommendedName>
        <fullName evidence="1">DUF4382 domain-containing protein</fullName>
    </recommendedName>
</protein>
<sequence>MNKKYLYSILVVSLLLVAAIGFSGCLEQQEAGNGNFELYISDRKADIDDFDSLDVTFDQARIFNANDSFAVYDLNETEVDLTKLKGANATEILNTTLDPGNYTKIELYVTGTEGIVNGTEVGVKVPSEKLQIQSNFTIERDETTRFVFDITVVEKGATGEYNLIPVISESGVNKQVNAK</sequence>
<gene>
    <name evidence="2" type="ORF">BTN85_1193</name>
</gene>
<name>A0A1Q6DWH1_METT1</name>
<dbReference type="InParanoid" id="A0A1Q6DWH1"/>
<keyword evidence="3" id="KW-1185">Reference proteome</keyword>
<dbReference type="PROSITE" id="PS51257">
    <property type="entry name" value="PROKAR_LIPOPROTEIN"/>
    <property type="match status" value="1"/>
</dbReference>
<evidence type="ECO:0000313" key="2">
    <source>
        <dbReference type="EMBL" id="OKY78696.1"/>
    </source>
</evidence>
<comment type="caution">
    <text evidence="2">The sequence shown here is derived from an EMBL/GenBank/DDBJ whole genome shotgun (WGS) entry which is preliminary data.</text>
</comment>
<accession>A0A1Q6DWH1</accession>
<dbReference type="EMBL" id="MSDW01000001">
    <property type="protein sequence ID" value="OKY78696.1"/>
    <property type="molecule type" value="Genomic_DNA"/>
</dbReference>
<feature type="domain" description="DUF4382" evidence="1">
    <location>
        <begin position="33"/>
        <end position="165"/>
    </location>
</feature>
<dbReference type="Proteomes" id="UP000185744">
    <property type="component" value="Unassembled WGS sequence"/>
</dbReference>
<dbReference type="Pfam" id="PF14321">
    <property type="entry name" value="DUF4382"/>
    <property type="match status" value="1"/>
</dbReference>